<dbReference type="Gene3D" id="1.10.4080.10">
    <property type="entry name" value="ADP-ribosylation/Crystallin J1"/>
    <property type="match status" value="1"/>
</dbReference>
<dbReference type="InterPro" id="IPR036705">
    <property type="entry name" value="Ribosyl_crysJ1_sf"/>
</dbReference>
<dbReference type="EMBL" id="CP020717">
    <property type="protein sequence ID" value="ARJ07732.1"/>
    <property type="molecule type" value="Genomic_DNA"/>
</dbReference>
<dbReference type="SUPFAM" id="SSF49785">
    <property type="entry name" value="Galactose-binding domain-like"/>
    <property type="match status" value="1"/>
</dbReference>
<dbReference type="PROSITE" id="PS51175">
    <property type="entry name" value="CBM6"/>
    <property type="match status" value="1"/>
</dbReference>
<reference evidence="2 3" key="1">
    <citation type="submission" date="2017-04" db="EMBL/GenBank/DDBJ databases">
        <authorList>
            <person name="Afonso C.L."/>
            <person name="Miller P.J."/>
            <person name="Scott M.A."/>
            <person name="Spackman E."/>
            <person name="Goraichik I."/>
            <person name="Dimitrov K.M."/>
            <person name="Suarez D.L."/>
            <person name="Swayne D.E."/>
        </authorList>
    </citation>
    <scope>NUCLEOTIDE SEQUENCE [LARGE SCALE GENOMIC DNA]</scope>
    <source>
        <strain evidence="3">XA(T)</strain>
        <plasmid evidence="3">Plasmid unnamed2</plasmid>
    </source>
</reference>
<dbReference type="Pfam" id="PF03747">
    <property type="entry name" value="ADP_ribosyl_GH"/>
    <property type="match status" value="1"/>
</dbReference>
<protein>
    <submittedName>
        <fullName evidence="2">Uncharacterized protein</fullName>
    </submittedName>
</protein>
<dbReference type="InterPro" id="IPR008979">
    <property type="entry name" value="Galactose-bd-like_sf"/>
</dbReference>
<dbReference type="InterPro" id="IPR005502">
    <property type="entry name" value="Ribosyl_crysJ1"/>
</dbReference>
<dbReference type="KEGG" id="cphy:B5808_20250"/>
<dbReference type="InterPro" id="IPR005084">
    <property type="entry name" value="CBM6"/>
</dbReference>
<sequence>MRKTPVPGFHRLRRAVAATGLCALLAGTIVATVPVSSAEAATLTISKATYLDKTLAGILGQVGGVVTGYEYKQTTAMTDETCFRPAYGPYSGDAPASCWTPNGYPGYDRVGAPNFASNEVGSDDDYHIDFFNQHILAAHGPDTTAQDIKDEWVAHNVGDWGPGELANGLMRNQGYLPPATGSAEYNRFYWLTEAYIENDTLGMVAPGMPATARDLTGKFASVTTEWDSVTWAEFYGTTYSLAYFATDVRDVLAQASAALPRNGWPYQIYQKVTALHQQNSTDWRWAQGELMSFVRNVYGQDNQQAIPDRNNGSLLIAILYGDNDYLTTLKIASLIGNDADCTASGVAGLMGIIKGMAGTPQEFKDRIYQNGAGRYINDAVTGFPPYIKNDYPRSQSWDSLAALYRDNAAAQIVARGGSQDATNFYVNAQTIQPEKTVLIDNADFERGTLAGWTAWTPGADPGTPNVYAEANGTAQSGAWKGTIVTDAEVPEAKLTTTVRGLQVGASYRVSAFVQANQNARLTVNSGSSPLYASVVATYGSPNYQWVNRSIEFTATSTTSEVGLYLPPGPTGFAAIDNIEVVQISQPSTTLYEAESSSRGGAEILTGATASGGAYVGGIDDPGDFVQFTVTAPAAGEYRAEIVQANGSGGLSSLALAVNGATKATVPFPRTEAWGQFSRNVVTVPVTLAAGSNTIKLSKPATGGGYVQLDYLRLGAAPQPVYGAISDVAVPNRGFEANPPTQSPASWGTWGGASGASADADFTETNAFEGTKRLTHYKAAAFEVFTDQTIALPNGTYTVTAWGEGGGGQSAAFLSVKNYGAGVPELKSDLPALGHPNWRRLSVSGVVVTNGQLTVGMYSKGSANNWASLDQVEVWRQ</sequence>
<geneLocation type="plasmid" evidence="2">
    <name>unnamed2</name>
</geneLocation>
<name>A0A1X9LTJ9_9MICO</name>
<keyword evidence="2" id="KW-0614">Plasmid</keyword>
<dbReference type="RefSeq" id="WP_085021867.1">
    <property type="nucleotide sequence ID" value="NZ_BMHD01000004.1"/>
</dbReference>
<keyword evidence="1" id="KW-0378">Hydrolase</keyword>
<dbReference type="GO" id="GO:0030246">
    <property type="term" value="F:carbohydrate binding"/>
    <property type="evidence" value="ECO:0007669"/>
    <property type="project" value="InterPro"/>
</dbReference>
<dbReference type="AlphaFoldDB" id="A0A1X9LTJ9"/>
<keyword evidence="3" id="KW-1185">Reference proteome</keyword>
<evidence type="ECO:0000313" key="3">
    <source>
        <dbReference type="Proteomes" id="UP000192775"/>
    </source>
</evidence>
<evidence type="ECO:0000256" key="1">
    <source>
        <dbReference type="ARBA" id="ARBA00022801"/>
    </source>
</evidence>
<organism evidence="2 3">
    <name type="scientific">Cnuibacter physcomitrellae</name>
    <dbReference type="NCBI Taxonomy" id="1619308"/>
    <lineage>
        <taxon>Bacteria</taxon>
        <taxon>Bacillati</taxon>
        <taxon>Actinomycetota</taxon>
        <taxon>Actinomycetes</taxon>
        <taxon>Micrococcales</taxon>
        <taxon>Microbacteriaceae</taxon>
        <taxon>Cnuibacter</taxon>
    </lineage>
</organism>
<dbReference type="SUPFAM" id="SSF101478">
    <property type="entry name" value="ADP-ribosylglycohydrolase"/>
    <property type="match status" value="1"/>
</dbReference>
<dbReference type="InterPro" id="IPR003305">
    <property type="entry name" value="CenC_carb-bd"/>
</dbReference>
<accession>A0A1X9LTJ9</accession>
<dbReference type="Proteomes" id="UP000192775">
    <property type="component" value="Plasmid unnamed2"/>
</dbReference>
<proteinExistence type="predicted"/>
<dbReference type="Pfam" id="PF02018">
    <property type="entry name" value="CBM_4_9"/>
    <property type="match status" value="1"/>
</dbReference>
<dbReference type="Pfam" id="PF16990">
    <property type="entry name" value="CBM_35"/>
    <property type="match status" value="1"/>
</dbReference>
<dbReference type="Gene3D" id="2.60.120.260">
    <property type="entry name" value="Galactose-binding domain-like"/>
    <property type="match status" value="3"/>
</dbReference>
<gene>
    <name evidence="2" type="ORF">B5808_20250</name>
</gene>
<dbReference type="GO" id="GO:0016798">
    <property type="term" value="F:hydrolase activity, acting on glycosyl bonds"/>
    <property type="evidence" value="ECO:0007669"/>
    <property type="project" value="InterPro"/>
</dbReference>
<evidence type="ECO:0000313" key="2">
    <source>
        <dbReference type="EMBL" id="ARJ07732.1"/>
    </source>
</evidence>